<keyword evidence="1" id="KW-0175">Coiled coil</keyword>
<dbReference type="Pfam" id="PF00169">
    <property type="entry name" value="PH"/>
    <property type="match status" value="1"/>
</dbReference>
<evidence type="ECO:0000256" key="1">
    <source>
        <dbReference type="SAM" id="Coils"/>
    </source>
</evidence>
<dbReference type="WBParaSite" id="SBAD_0001174101-mRNA-1">
    <property type="protein sequence ID" value="SBAD_0001174101-mRNA-1"/>
    <property type="gene ID" value="SBAD_0001174101"/>
</dbReference>
<reference evidence="4" key="1">
    <citation type="submission" date="2016-06" db="UniProtKB">
        <authorList>
            <consortium name="WormBaseParasite"/>
        </authorList>
    </citation>
    <scope>IDENTIFICATION</scope>
</reference>
<evidence type="ECO:0000313" key="4">
    <source>
        <dbReference type="WBParaSite" id="SBAD_0001174101-mRNA-1"/>
    </source>
</evidence>
<accession>A0A183J657</accession>
<dbReference type="GO" id="GO:0007165">
    <property type="term" value="P:signal transduction"/>
    <property type="evidence" value="ECO:0007669"/>
    <property type="project" value="InterPro"/>
</dbReference>
<dbReference type="InterPro" id="IPR039664">
    <property type="entry name" value="GRB/APBB1IP"/>
</dbReference>
<dbReference type="SMART" id="SM00314">
    <property type="entry name" value="RA"/>
    <property type="match status" value="1"/>
</dbReference>
<dbReference type="PANTHER" id="PTHR11243">
    <property type="entry name" value="GROWTH FACTOR RECEPTOR-BOUND PROTEIN"/>
    <property type="match status" value="1"/>
</dbReference>
<dbReference type="InterPro" id="IPR000159">
    <property type="entry name" value="RA_dom"/>
</dbReference>
<dbReference type="Gene3D" id="2.30.29.30">
    <property type="entry name" value="Pleckstrin-homology domain (PH domain)/Phosphotyrosine-binding domain (PTB)"/>
    <property type="match status" value="1"/>
</dbReference>
<organism evidence="4">
    <name type="scientific">Soboliphyme baturini</name>
    <dbReference type="NCBI Taxonomy" id="241478"/>
    <lineage>
        <taxon>Eukaryota</taxon>
        <taxon>Metazoa</taxon>
        <taxon>Ecdysozoa</taxon>
        <taxon>Nematoda</taxon>
        <taxon>Enoplea</taxon>
        <taxon>Dorylaimia</taxon>
        <taxon>Dioctophymatida</taxon>
        <taxon>Dioctophymatoidea</taxon>
        <taxon>Soboliphymatidae</taxon>
        <taxon>Soboliphyme</taxon>
    </lineage>
</organism>
<dbReference type="PROSITE" id="PS50200">
    <property type="entry name" value="RA"/>
    <property type="match status" value="1"/>
</dbReference>
<evidence type="ECO:0000259" key="3">
    <source>
        <dbReference type="PROSITE" id="PS50200"/>
    </source>
</evidence>
<dbReference type="AlphaFoldDB" id="A0A183J657"/>
<dbReference type="SUPFAM" id="SSF54236">
    <property type="entry name" value="Ubiquitin-like"/>
    <property type="match status" value="1"/>
</dbReference>
<dbReference type="Gene3D" id="3.10.20.90">
    <property type="entry name" value="Phosphatidylinositol 3-kinase Catalytic Subunit, Chain A, domain 1"/>
    <property type="match status" value="1"/>
</dbReference>
<evidence type="ECO:0000259" key="2">
    <source>
        <dbReference type="PROSITE" id="PS50003"/>
    </source>
</evidence>
<dbReference type="CDD" id="cd01259">
    <property type="entry name" value="PH_APBB1IP"/>
    <property type="match status" value="1"/>
</dbReference>
<proteinExistence type="predicted"/>
<feature type="domain" description="PH" evidence="2">
    <location>
        <begin position="177"/>
        <end position="253"/>
    </location>
</feature>
<dbReference type="SUPFAM" id="SSF50729">
    <property type="entry name" value="PH domain-like"/>
    <property type="match status" value="1"/>
</dbReference>
<feature type="domain" description="Ras-associating" evidence="3">
    <location>
        <begin position="48"/>
        <end position="134"/>
    </location>
</feature>
<sequence length="253" mass="29894">LFESVQQKIRTVKEEIERENLSEDQLNARLKSEKIKIALEKIKEANVKKLYVKIFTKDGGSKSILVDERWTIADVLFHLAEKHHIILGLNHAIIEYYPDLYMERIYEDHEYLVENILMWTRDSTNKLVFAERREKYDLFLLPEKYLLDKAHADKRDFSPRARQELVKDFFAPSQIQPPETEGVLYLKSDGKKSWRKHYFVLRSSGLYYIPKGKSKAPKDLTCLMQLDMVNVYTAVNWQKKFKAPTEFGFALKV</sequence>
<dbReference type="PROSITE" id="PS50003">
    <property type="entry name" value="PH_DOMAIN"/>
    <property type="match status" value="1"/>
</dbReference>
<name>A0A183J657_9BILA</name>
<dbReference type="PANTHER" id="PTHR11243:SF23">
    <property type="entry name" value="LD06925P"/>
    <property type="match status" value="1"/>
</dbReference>
<dbReference type="InterPro" id="IPR029071">
    <property type="entry name" value="Ubiquitin-like_domsf"/>
</dbReference>
<dbReference type="InterPro" id="IPR001849">
    <property type="entry name" value="PH_domain"/>
</dbReference>
<feature type="coiled-coil region" evidence="1">
    <location>
        <begin position="2"/>
        <end position="33"/>
    </location>
</feature>
<protein>
    <submittedName>
        <fullName evidence="4">Ras-associating domain-containing protein</fullName>
    </submittedName>
</protein>
<dbReference type="InterPro" id="IPR011993">
    <property type="entry name" value="PH-like_dom_sf"/>
</dbReference>
<dbReference type="InterPro" id="IPR039665">
    <property type="entry name" value="PH_APBB1IP"/>
</dbReference>
<dbReference type="Pfam" id="PF21989">
    <property type="entry name" value="RA_2"/>
    <property type="match status" value="1"/>
</dbReference>